<dbReference type="PROSITE" id="PS50043">
    <property type="entry name" value="HTH_LUXR_2"/>
    <property type="match status" value="2"/>
</dbReference>
<feature type="domain" description="HTH luxR-type" evidence="6">
    <location>
        <begin position="1"/>
        <end position="64"/>
    </location>
</feature>
<evidence type="ECO:0000256" key="3">
    <source>
        <dbReference type="ARBA" id="ARBA00023082"/>
    </source>
</evidence>
<evidence type="ECO:0000313" key="7">
    <source>
        <dbReference type="EMBL" id="OXM56417.1"/>
    </source>
</evidence>
<dbReference type="GO" id="GO:0003677">
    <property type="term" value="F:DNA binding"/>
    <property type="evidence" value="ECO:0007669"/>
    <property type="project" value="UniProtKB-KW"/>
</dbReference>
<dbReference type="PANTHER" id="PTHR44688">
    <property type="entry name" value="DNA-BINDING TRANSCRIPTIONAL ACTIVATOR DEVR_DOSR"/>
    <property type="match status" value="1"/>
</dbReference>
<dbReference type="OrthoDB" id="4069167at2"/>
<dbReference type="EMBL" id="NMQT01000043">
    <property type="protein sequence ID" value="OXM56417.1"/>
    <property type="molecule type" value="Genomic_DNA"/>
</dbReference>
<dbReference type="AlphaFoldDB" id="A0A229SBV9"/>
<evidence type="ECO:0000256" key="2">
    <source>
        <dbReference type="ARBA" id="ARBA00023015"/>
    </source>
</evidence>
<comment type="similarity">
    <text evidence="1">Belongs to the sigma-70 factor family. ECF subfamily.</text>
</comment>
<dbReference type="GO" id="GO:0016987">
    <property type="term" value="F:sigma factor activity"/>
    <property type="evidence" value="ECO:0007669"/>
    <property type="project" value="UniProtKB-KW"/>
</dbReference>
<dbReference type="PANTHER" id="PTHR44688:SF16">
    <property type="entry name" value="DNA-BINDING TRANSCRIPTIONAL ACTIVATOR DEVR_DOSR"/>
    <property type="match status" value="1"/>
</dbReference>
<dbReference type="Proteomes" id="UP000215223">
    <property type="component" value="Unassembled WGS sequence"/>
</dbReference>
<dbReference type="GO" id="GO:0006352">
    <property type="term" value="P:DNA-templated transcription initiation"/>
    <property type="evidence" value="ECO:0007669"/>
    <property type="project" value="InterPro"/>
</dbReference>
<dbReference type="PRINTS" id="PR00038">
    <property type="entry name" value="HTHLUXR"/>
</dbReference>
<evidence type="ECO:0000259" key="6">
    <source>
        <dbReference type="PROSITE" id="PS50043"/>
    </source>
</evidence>
<dbReference type="InterPro" id="IPR016032">
    <property type="entry name" value="Sig_transdc_resp-reg_C-effctor"/>
</dbReference>
<dbReference type="InterPro" id="IPR013249">
    <property type="entry name" value="RNA_pol_sigma70_r4_t2"/>
</dbReference>
<dbReference type="InterPro" id="IPR000792">
    <property type="entry name" value="Tscrpt_reg_LuxR_C"/>
</dbReference>
<proteinExistence type="inferred from homology"/>
<comment type="caution">
    <text evidence="7">The sequence shown here is derived from an EMBL/GenBank/DDBJ whole genome shotgun (WGS) entry which is preliminary data.</text>
</comment>
<organism evidence="7 8">
    <name type="scientific">Amycolatopsis thailandensis</name>
    <dbReference type="NCBI Taxonomy" id="589330"/>
    <lineage>
        <taxon>Bacteria</taxon>
        <taxon>Bacillati</taxon>
        <taxon>Actinomycetota</taxon>
        <taxon>Actinomycetes</taxon>
        <taxon>Pseudonocardiales</taxon>
        <taxon>Pseudonocardiaceae</taxon>
        <taxon>Amycolatopsis</taxon>
    </lineage>
</organism>
<evidence type="ECO:0000313" key="8">
    <source>
        <dbReference type="Proteomes" id="UP000215223"/>
    </source>
</evidence>
<evidence type="ECO:0000256" key="5">
    <source>
        <dbReference type="ARBA" id="ARBA00023163"/>
    </source>
</evidence>
<name>A0A229SBV9_9PSEU</name>
<keyword evidence="3" id="KW-0731">Sigma factor</keyword>
<accession>A0A229SBV9</accession>
<dbReference type="InterPro" id="IPR036388">
    <property type="entry name" value="WH-like_DNA-bd_sf"/>
</dbReference>
<protein>
    <recommendedName>
        <fullName evidence="6">HTH luxR-type domain-containing protein</fullName>
    </recommendedName>
</protein>
<keyword evidence="8" id="KW-1185">Reference proteome</keyword>
<evidence type="ECO:0000256" key="4">
    <source>
        <dbReference type="ARBA" id="ARBA00023125"/>
    </source>
</evidence>
<feature type="domain" description="HTH luxR-type" evidence="6">
    <location>
        <begin position="69"/>
        <end position="134"/>
    </location>
</feature>
<dbReference type="CDD" id="cd06170">
    <property type="entry name" value="LuxR_C_like"/>
    <property type="match status" value="1"/>
</dbReference>
<dbReference type="SMART" id="SM00421">
    <property type="entry name" value="HTH_LUXR"/>
    <property type="match status" value="2"/>
</dbReference>
<dbReference type="Gene3D" id="1.10.10.10">
    <property type="entry name" value="Winged helix-like DNA-binding domain superfamily/Winged helix DNA-binding domain"/>
    <property type="match status" value="2"/>
</dbReference>
<evidence type="ECO:0000256" key="1">
    <source>
        <dbReference type="ARBA" id="ARBA00010641"/>
    </source>
</evidence>
<keyword evidence="4" id="KW-0238">DNA-binding</keyword>
<keyword evidence="5" id="KW-0804">Transcription</keyword>
<dbReference type="SUPFAM" id="SSF46894">
    <property type="entry name" value="C-terminal effector domain of the bipartite response regulators"/>
    <property type="match status" value="2"/>
</dbReference>
<reference evidence="7 8" key="1">
    <citation type="submission" date="2017-07" db="EMBL/GenBank/DDBJ databases">
        <title>Amycolatopsis thailandensis Genome sequencing and assembly.</title>
        <authorList>
            <person name="Kaur N."/>
            <person name="Mayilraj S."/>
        </authorList>
    </citation>
    <scope>NUCLEOTIDE SEQUENCE [LARGE SCALE GENOMIC DNA]</scope>
    <source>
        <strain evidence="7 8">JCM 16380</strain>
    </source>
</reference>
<keyword evidence="2" id="KW-0805">Transcription regulation</keyword>
<gene>
    <name evidence="7" type="ORF">CFP71_13390</name>
</gene>
<dbReference type="Pfam" id="PF08281">
    <property type="entry name" value="Sigma70_r4_2"/>
    <property type="match status" value="1"/>
</dbReference>
<sequence>MNQTAITPAEYKVLEKIAEGCTNQEAASALALSKHTVDKQVKSLLLRLGAATRSEAVSKALELGLLKGRKPKPAKLTEAEADVLSLVAKGLTEPEIGFLTNRTVNTVQTLARRARKKLNASSNAHAIVLATRLGLLSDPR</sequence>
<dbReference type="Pfam" id="PF00196">
    <property type="entry name" value="GerE"/>
    <property type="match status" value="1"/>
</dbReference>
<dbReference type="RefSeq" id="WP_093934177.1">
    <property type="nucleotide sequence ID" value="NZ_NMQT01000043.1"/>
</dbReference>